<proteinExistence type="predicted"/>
<dbReference type="Proteomes" id="UP000266723">
    <property type="component" value="Unassembled WGS sequence"/>
</dbReference>
<dbReference type="EMBL" id="QGKV02000299">
    <property type="protein sequence ID" value="KAF3592544.1"/>
    <property type="molecule type" value="Genomic_DNA"/>
</dbReference>
<keyword evidence="2" id="KW-1185">Reference proteome</keyword>
<organism evidence="1 2">
    <name type="scientific">Brassica cretica</name>
    <name type="common">Mustard</name>
    <dbReference type="NCBI Taxonomy" id="69181"/>
    <lineage>
        <taxon>Eukaryota</taxon>
        <taxon>Viridiplantae</taxon>
        <taxon>Streptophyta</taxon>
        <taxon>Embryophyta</taxon>
        <taxon>Tracheophyta</taxon>
        <taxon>Spermatophyta</taxon>
        <taxon>Magnoliopsida</taxon>
        <taxon>eudicotyledons</taxon>
        <taxon>Gunneridae</taxon>
        <taxon>Pentapetalae</taxon>
        <taxon>rosids</taxon>
        <taxon>malvids</taxon>
        <taxon>Brassicales</taxon>
        <taxon>Brassicaceae</taxon>
        <taxon>Brassiceae</taxon>
        <taxon>Brassica</taxon>
    </lineage>
</organism>
<evidence type="ECO:0000313" key="1">
    <source>
        <dbReference type="EMBL" id="KAF3592544.1"/>
    </source>
</evidence>
<name>A0ABQ7E6B7_BRACR</name>
<protein>
    <submittedName>
        <fullName evidence="1">Uncharacterized protein</fullName>
    </submittedName>
</protein>
<gene>
    <name evidence="1" type="ORF">DY000_02022614</name>
</gene>
<comment type="caution">
    <text evidence="1">The sequence shown here is derived from an EMBL/GenBank/DDBJ whole genome shotgun (WGS) entry which is preliminary data.</text>
</comment>
<sequence length="162" mass="18491">MSLFRQVLQQLLWHDQDHTKELFSLNKISLCVCVYADDPRSYFIINSTFFNAYFPRYSIALQLSTTPAQHLDSTWSSPLNISSASATTSGQTSCIFNLPPFSFVCRSSITCFWFNNHVPHLESSTPNVLSPPRYVHFTMLFSPMRYAFFGGMSPFSPCLIAY</sequence>
<accession>A0ABQ7E6B7</accession>
<evidence type="ECO:0000313" key="2">
    <source>
        <dbReference type="Proteomes" id="UP000266723"/>
    </source>
</evidence>
<reference evidence="1 2" key="1">
    <citation type="journal article" date="2020" name="BMC Genomics">
        <title>Intraspecific diversification of the crop wild relative Brassica cretica Lam. using demographic model selection.</title>
        <authorList>
            <person name="Kioukis A."/>
            <person name="Michalopoulou V.A."/>
            <person name="Briers L."/>
            <person name="Pirintsos S."/>
            <person name="Studholme D.J."/>
            <person name="Pavlidis P."/>
            <person name="Sarris P.F."/>
        </authorList>
    </citation>
    <scope>NUCLEOTIDE SEQUENCE [LARGE SCALE GENOMIC DNA]</scope>
    <source>
        <strain evidence="2">cv. PFS-1207/04</strain>
    </source>
</reference>